<protein>
    <recommendedName>
        <fullName evidence="3">Nephrocystin 3-like N-terminal domain-containing protein</fullName>
    </recommendedName>
</protein>
<evidence type="ECO:0000313" key="4">
    <source>
        <dbReference type="EMBL" id="TEB27914.1"/>
    </source>
</evidence>
<dbReference type="InterPro" id="IPR027417">
    <property type="entry name" value="P-loop_NTPase"/>
</dbReference>
<dbReference type="AlphaFoldDB" id="A0A4Y7T1T4"/>
<dbReference type="InterPro" id="IPR056884">
    <property type="entry name" value="NPHP3-like_N"/>
</dbReference>
<feature type="region of interest" description="Disordered" evidence="2">
    <location>
        <begin position="47"/>
        <end position="67"/>
    </location>
</feature>
<keyword evidence="1" id="KW-0677">Repeat</keyword>
<dbReference type="Proteomes" id="UP000298030">
    <property type="component" value="Unassembled WGS sequence"/>
</dbReference>
<dbReference type="OrthoDB" id="4760524at2759"/>
<keyword evidence="5" id="KW-1185">Reference proteome</keyword>
<organism evidence="4 5">
    <name type="scientific">Coprinellus micaceus</name>
    <name type="common">Glistening ink-cap mushroom</name>
    <name type="synonym">Coprinus micaceus</name>
    <dbReference type="NCBI Taxonomy" id="71717"/>
    <lineage>
        <taxon>Eukaryota</taxon>
        <taxon>Fungi</taxon>
        <taxon>Dikarya</taxon>
        <taxon>Basidiomycota</taxon>
        <taxon>Agaricomycotina</taxon>
        <taxon>Agaricomycetes</taxon>
        <taxon>Agaricomycetidae</taxon>
        <taxon>Agaricales</taxon>
        <taxon>Agaricineae</taxon>
        <taxon>Psathyrellaceae</taxon>
        <taxon>Coprinellus</taxon>
    </lineage>
</organism>
<name>A0A4Y7T1T4_COPMI</name>
<evidence type="ECO:0000259" key="3">
    <source>
        <dbReference type="Pfam" id="PF24883"/>
    </source>
</evidence>
<evidence type="ECO:0000256" key="2">
    <source>
        <dbReference type="SAM" id="MobiDB-lite"/>
    </source>
</evidence>
<gene>
    <name evidence="4" type="ORF">FA13DRAFT_1736091</name>
</gene>
<proteinExistence type="predicted"/>
<reference evidence="4 5" key="1">
    <citation type="journal article" date="2019" name="Nat. Ecol. Evol.">
        <title>Megaphylogeny resolves global patterns of mushroom evolution.</title>
        <authorList>
            <person name="Varga T."/>
            <person name="Krizsan K."/>
            <person name="Foldi C."/>
            <person name="Dima B."/>
            <person name="Sanchez-Garcia M."/>
            <person name="Sanchez-Ramirez S."/>
            <person name="Szollosi G.J."/>
            <person name="Szarkandi J.G."/>
            <person name="Papp V."/>
            <person name="Albert L."/>
            <person name="Andreopoulos W."/>
            <person name="Angelini C."/>
            <person name="Antonin V."/>
            <person name="Barry K.W."/>
            <person name="Bougher N.L."/>
            <person name="Buchanan P."/>
            <person name="Buyck B."/>
            <person name="Bense V."/>
            <person name="Catcheside P."/>
            <person name="Chovatia M."/>
            <person name="Cooper J."/>
            <person name="Damon W."/>
            <person name="Desjardin D."/>
            <person name="Finy P."/>
            <person name="Geml J."/>
            <person name="Haridas S."/>
            <person name="Hughes K."/>
            <person name="Justo A."/>
            <person name="Karasinski D."/>
            <person name="Kautmanova I."/>
            <person name="Kiss B."/>
            <person name="Kocsube S."/>
            <person name="Kotiranta H."/>
            <person name="LaButti K.M."/>
            <person name="Lechner B.E."/>
            <person name="Liimatainen K."/>
            <person name="Lipzen A."/>
            <person name="Lukacs Z."/>
            <person name="Mihaltcheva S."/>
            <person name="Morgado L.N."/>
            <person name="Niskanen T."/>
            <person name="Noordeloos M.E."/>
            <person name="Ohm R.A."/>
            <person name="Ortiz-Santana B."/>
            <person name="Ovrebo C."/>
            <person name="Racz N."/>
            <person name="Riley R."/>
            <person name="Savchenko A."/>
            <person name="Shiryaev A."/>
            <person name="Soop K."/>
            <person name="Spirin V."/>
            <person name="Szebenyi C."/>
            <person name="Tomsovsky M."/>
            <person name="Tulloss R.E."/>
            <person name="Uehling J."/>
            <person name="Grigoriev I.V."/>
            <person name="Vagvolgyi C."/>
            <person name="Papp T."/>
            <person name="Martin F.M."/>
            <person name="Miettinen O."/>
            <person name="Hibbett D.S."/>
            <person name="Nagy L.G."/>
        </authorList>
    </citation>
    <scope>NUCLEOTIDE SEQUENCE [LARGE SCALE GENOMIC DNA]</scope>
    <source>
        <strain evidence="4 5">FP101781</strain>
    </source>
</reference>
<dbReference type="Gene3D" id="3.40.50.300">
    <property type="entry name" value="P-loop containing nucleotide triphosphate hydrolases"/>
    <property type="match status" value="1"/>
</dbReference>
<evidence type="ECO:0000313" key="5">
    <source>
        <dbReference type="Proteomes" id="UP000298030"/>
    </source>
</evidence>
<sequence>MFAGARDVFIDASATIVHNVNIVGRDIHSVGSNVHHYTINQINSIIGPQPLPDASHTRNRKVSPPDSICLPGTRRTILHTILSWTVDSPQTTVPANTRTNTQSNGAQVSSNFEPSKPTSSADTSTKIDRGETHVLFLYGPAGSGKSAIAQTIAEELDHRGNLAGSFFFHLGSSTRNHMDRFAITLASQMAHNIPESTEFVEAALTRLDRLDQIPITTQLDRLVYQPFLSVDRQYWKASAKSPFVFVIDGLDECVARQDALRFISQLLNFVKQHPQLPLRFLITTRLDHGMHALIEGSKARIENLSHYDTREDTAMLVWHTFKEVAKRGRIVRPSRERPWPSPDDVETIIELVDGSPILIRTLVEFIADDIGGFARTERLKRSLTTQTGLDDFYQSVLLDAQPTTHFSGVVFTLAHLRDPFSILELGQFLGIPIDEVRKVLMCARGLIRTPGDDRTKVTFFHPSVRDFIQDRSRSSSLFSSKWQSRDEAEQSLRHSIAYHCGRILLVSAHSGSVAVHHYADQFWTHHLSECLIGGGNETSHLDRREVQNLFDTVVIPIFHRIILPNSPQGRPDPTPVILLLVMLALNPNGVVEWEPSTCSRDTPAGGGIVLDNVVPWLRILGSSFHLPVLELELRTRLQLTYPGWQDVSHHTALVVDGIQMVVDYGQRTPAYSYILFRWAKHLAQAASCVPRVRPTTPSHDSFEHDVRLSSEEFQSFQDGVQRAVQAIENRVCSLRPATTPLTTGLSLLGMLEIFRTLASPISHDLEVGVSRGTYDPAEILVFSRLDDEDGTGTVLGFRWSRSEFGEEE</sequence>
<feature type="compositionally biased region" description="Polar residues" evidence="2">
    <location>
        <begin position="89"/>
        <end position="124"/>
    </location>
</feature>
<feature type="region of interest" description="Disordered" evidence="2">
    <location>
        <begin position="89"/>
        <end position="126"/>
    </location>
</feature>
<accession>A0A4Y7T1T4</accession>
<comment type="caution">
    <text evidence="4">The sequence shown here is derived from an EMBL/GenBank/DDBJ whole genome shotgun (WGS) entry which is preliminary data.</text>
</comment>
<dbReference type="Pfam" id="PF24883">
    <property type="entry name" value="NPHP3_N"/>
    <property type="match status" value="1"/>
</dbReference>
<dbReference type="SUPFAM" id="SSF52540">
    <property type="entry name" value="P-loop containing nucleoside triphosphate hydrolases"/>
    <property type="match status" value="1"/>
</dbReference>
<dbReference type="PANTHER" id="PTHR10039">
    <property type="entry name" value="AMELOGENIN"/>
    <property type="match status" value="1"/>
</dbReference>
<feature type="domain" description="Nephrocystin 3-like N-terminal" evidence="3">
    <location>
        <begin position="128"/>
        <end position="285"/>
    </location>
</feature>
<dbReference type="PANTHER" id="PTHR10039:SF17">
    <property type="entry name" value="FUNGAL STAND N-TERMINAL GOODBYE DOMAIN-CONTAINING PROTEIN-RELATED"/>
    <property type="match status" value="1"/>
</dbReference>
<evidence type="ECO:0000256" key="1">
    <source>
        <dbReference type="ARBA" id="ARBA00022737"/>
    </source>
</evidence>
<dbReference type="EMBL" id="QPFP01000036">
    <property type="protein sequence ID" value="TEB27914.1"/>
    <property type="molecule type" value="Genomic_DNA"/>
</dbReference>